<keyword evidence="2" id="KW-0472">Membrane</keyword>
<evidence type="ECO:0000313" key="5">
    <source>
        <dbReference type="Proteomes" id="UP001597094"/>
    </source>
</evidence>
<protein>
    <submittedName>
        <fullName evidence="4">Hemin ABC transporter substrate-binding protein</fullName>
    </submittedName>
</protein>
<keyword evidence="2" id="KW-1133">Transmembrane helix</keyword>
<gene>
    <name evidence="4" type="ORF">ACFQ2O_14630</name>
</gene>
<dbReference type="InterPro" id="IPR050902">
    <property type="entry name" value="ABC_Transporter_SBP"/>
</dbReference>
<comment type="caution">
    <text evidence="4">The sequence shown here is derived from an EMBL/GenBank/DDBJ whole genome shotgun (WGS) entry which is preliminary data.</text>
</comment>
<keyword evidence="5" id="KW-1185">Reference proteome</keyword>
<evidence type="ECO:0000259" key="3">
    <source>
        <dbReference type="PROSITE" id="PS50983"/>
    </source>
</evidence>
<feature type="domain" description="Fe/B12 periplasmic-binding" evidence="3">
    <location>
        <begin position="63"/>
        <end position="322"/>
    </location>
</feature>
<name>A0ABW3SU11_9BACT</name>
<feature type="transmembrane region" description="Helical" evidence="2">
    <location>
        <begin position="21"/>
        <end position="41"/>
    </location>
</feature>
<evidence type="ECO:0000256" key="1">
    <source>
        <dbReference type="SAM" id="Coils"/>
    </source>
</evidence>
<proteinExistence type="predicted"/>
<keyword evidence="2" id="KW-0812">Transmembrane</keyword>
<dbReference type="EMBL" id="JBHTLD010000142">
    <property type="protein sequence ID" value="MFD1187451.1"/>
    <property type="molecule type" value="Genomic_DNA"/>
</dbReference>
<dbReference type="SUPFAM" id="SSF53807">
    <property type="entry name" value="Helical backbone' metal receptor"/>
    <property type="match status" value="1"/>
</dbReference>
<dbReference type="PANTHER" id="PTHR30535:SF4">
    <property type="entry name" value="HEMIN-BINDING PERIPLASMIC PROTEIN HMUT"/>
    <property type="match status" value="1"/>
</dbReference>
<keyword evidence="1" id="KW-0175">Coiled coil</keyword>
<accession>A0ABW3SU11</accession>
<dbReference type="RefSeq" id="WP_377528987.1">
    <property type="nucleotide sequence ID" value="NZ_JBHTLD010000142.1"/>
</dbReference>
<dbReference type="PANTHER" id="PTHR30535">
    <property type="entry name" value="VITAMIN B12-BINDING PROTEIN"/>
    <property type="match status" value="1"/>
</dbReference>
<evidence type="ECO:0000313" key="4">
    <source>
        <dbReference type="EMBL" id="MFD1187451.1"/>
    </source>
</evidence>
<dbReference type="Gene3D" id="3.40.50.1980">
    <property type="entry name" value="Nitrogenase molybdenum iron protein domain"/>
    <property type="match status" value="2"/>
</dbReference>
<sequence>MKKIRTKYNYDNHCQAFVKRWLGISCSAALSIAIFACTPGTQEQAVAADTQTVTVPDTKSNIKIATLGGTITEIVCALDYCDNIVATDRTSTYPAHMQQLPSLGYRNNVKAEGVISTGADLVLAEADYLPEAVTEQLNSTGITQHYFQNKLSKESTQAMISDIGKLLGKEEKAQELVVEIENDFNQLNAMLAHVQARPKVLFVYARGQGTLSIGGKGTFAETMINMAGGQLAVPQIEDFKPLTAEAVVAANPDYVLLFDSGLQSIGGEEGLLAVPGIKETNAGKNRKIIAMDGHYLSGFGPRVGKAALELAQKLHPTLQPTVAAK</sequence>
<feature type="coiled-coil region" evidence="1">
    <location>
        <begin position="170"/>
        <end position="197"/>
    </location>
</feature>
<dbReference type="Proteomes" id="UP001597094">
    <property type="component" value="Unassembled WGS sequence"/>
</dbReference>
<dbReference type="InterPro" id="IPR002491">
    <property type="entry name" value="ABC_transptr_periplasmic_BD"/>
</dbReference>
<evidence type="ECO:0000256" key="2">
    <source>
        <dbReference type="SAM" id="Phobius"/>
    </source>
</evidence>
<dbReference type="PROSITE" id="PS50983">
    <property type="entry name" value="FE_B12_PBP"/>
    <property type="match status" value="1"/>
</dbReference>
<dbReference type="Pfam" id="PF01497">
    <property type="entry name" value="Peripla_BP_2"/>
    <property type="match status" value="1"/>
</dbReference>
<reference evidence="5" key="1">
    <citation type="journal article" date="2019" name="Int. J. Syst. Evol. Microbiol.">
        <title>The Global Catalogue of Microorganisms (GCM) 10K type strain sequencing project: providing services to taxonomists for standard genome sequencing and annotation.</title>
        <authorList>
            <consortium name="The Broad Institute Genomics Platform"/>
            <consortium name="The Broad Institute Genome Sequencing Center for Infectious Disease"/>
            <person name="Wu L."/>
            <person name="Ma J."/>
        </authorList>
    </citation>
    <scope>NUCLEOTIDE SEQUENCE [LARGE SCALE GENOMIC DNA]</scope>
    <source>
        <strain evidence="5">JCM 31319</strain>
    </source>
</reference>
<organism evidence="4 5">
    <name type="scientific">Pontibacter rugosus</name>
    <dbReference type="NCBI Taxonomy" id="1745966"/>
    <lineage>
        <taxon>Bacteria</taxon>
        <taxon>Pseudomonadati</taxon>
        <taxon>Bacteroidota</taxon>
        <taxon>Cytophagia</taxon>
        <taxon>Cytophagales</taxon>
        <taxon>Hymenobacteraceae</taxon>
        <taxon>Pontibacter</taxon>
    </lineage>
</organism>